<evidence type="ECO:0000256" key="1">
    <source>
        <dbReference type="SAM" id="MobiDB-lite"/>
    </source>
</evidence>
<proteinExistence type="predicted"/>
<keyword evidence="3" id="KW-1185">Reference proteome</keyword>
<evidence type="ECO:0000313" key="3">
    <source>
        <dbReference type="Proteomes" id="UP001180453"/>
    </source>
</evidence>
<dbReference type="EMBL" id="JAVDXU010000003">
    <property type="protein sequence ID" value="MDR7271690.1"/>
    <property type="molecule type" value="Genomic_DNA"/>
</dbReference>
<name>A0ABU1YS61_ROSSA</name>
<accession>A0ABU1YS61</accession>
<dbReference type="RefSeq" id="WP_310269361.1">
    <property type="nucleotide sequence ID" value="NZ_JAVDXU010000003.1"/>
</dbReference>
<organism evidence="2 3">
    <name type="scientific">Roseateles saccharophilus</name>
    <name type="common">Pseudomonas saccharophila</name>
    <dbReference type="NCBI Taxonomy" id="304"/>
    <lineage>
        <taxon>Bacteria</taxon>
        <taxon>Pseudomonadati</taxon>
        <taxon>Pseudomonadota</taxon>
        <taxon>Betaproteobacteria</taxon>
        <taxon>Burkholderiales</taxon>
        <taxon>Sphaerotilaceae</taxon>
        <taxon>Roseateles</taxon>
    </lineage>
</organism>
<evidence type="ECO:0000313" key="2">
    <source>
        <dbReference type="EMBL" id="MDR7271690.1"/>
    </source>
</evidence>
<comment type="caution">
    <text evidence="2">The sequence shown here is derived from an EMBL/GenBank/DDBJ whole genome shotgun (WGS) entry which is preliminary data.</text>
</comment>
<dbReference type="Proteomes" id="UP001180453">
    <property type="component" value="Unassembled WGS sequence"/>
</dbReference>
<sequence length="171" mass="18580">MNAFTKVLAQVGLPLLGALGNAASGMTLDAEAVERVVAADRQRGKSHSERMAAQADAETGRRVAPPKDASCPRDKLTLFSGVVISYRREVGVTTLRIRTDWATVESVQLRHPGSNDPSPRFLIERAPFTPADWARIESAPGKLRPGMRAAAWVCSDGSQPLIDWQPPQPRQ</sequence>
<reference evidence="2 3" key="1">
    <citation type="submission" date="2023-07" db="EMBL/GenBank/DDBJ databases">
        <title>Sorghum-associated microbial communities from plants grown in Nebraska, USA.</title>
        <authorList>
            <person name="Schachtman D."/>
        </authorList>
    </citation>
    <scope>NUCLEOTIDE SEQUENCE [LARGE SCALE GENOMIC DNA]</scope>
    <source>
        <strain evidence="2 3">BE314</strain>
    </source>
</reference>
<protein>
    <submittedName>
        <fullName evidence="2">Uncharacterized protein</fullName>
    </submittedName>
</protein>
<feature type="region of interest" description="Disordered" evidence="1">
    <location>
        <begin position="40"/>
        <end position="69"/>
    </location>
</feature>
<feature type="compositionally biased region" description="Basic and acidic residues" evidence="1">
    <location>
        <begin position="40"/>
        <end position="50"/>
    </location>
</feature>
<gene>
    <name evidence="2" type="ORF">J2X20_004358</name>
</gene>